<keyword evidence="4 12" id="KW-0732">Signal</keyword>
<dbReference type="Gene3D" id="2.70.50.70">
    <property type="match status" value="1"/>
</dbReference>
<dbReference type="Pfam" id="PF03443">
    <property type="entry name" value="AA9"/>
    <property type="match status" value="1"/>
</dbReference>
<evidence type="ECO:0000256" key="6">
    <source>
        <dbReference type="ARBA" id="ARBA00023157"/>
    </source>
</evidence>
<protein>
    <recommendedName>
        <fullName evidence="11">lytic cellulose monooxygenase (C4-dehydrogenating)</fullName>
        <ecNumber evidence="11">1.14.99.56</ecNumber>
    </recommendedName>
</protein>
<gene>
    <name evidence="14" type="ORF">PG999_008293</name>
</gene>
<dbReference type="PANTHER" id="PTHR33353:SF19">
    <property type="entry name" value="GLYCOSYLHYDROLASE FAMILY 61-8 PROTEIN"/>
    <property type="match status" value="1"/>
</dbReference>
<dbReference type="PANTHER" id="PTHR33353">
    <property type="entry name" value="PUTATIVE (AFU_ORTHOLOGUE AFUA_1G12560)-RELATED"/>
    <property type="match status" value="1"/>
</dbReference>
<evidence type="ECO:0000256" key="9">
    <source>
        <dbReference type="ARBA" id="ARBA00044502"/>
    </source>
</evidence>
<evidence type="ECO:0000256" key="1">
    <source>
        <dbReference type="ARBA" id="ARBA00001973"/>
    </source>
</evidence>
<keyword evidence="6" id="KW-1015">Disulfide bond</keyword>
<accession>A0AAW0QHL0</accession>
<evidence type="ECO:0000256" key="5">
    <source>
        <dbReference type="ARBA" id="ARBA00023001"/>
    </source>
</evidence>
<feature type="domain" description="Auxiliary Activity family 9 catalytic" evidence="13">
    <location>
        <begin position="19"/>
        <end position="224"/>
    </location>
</feature>
<dbReference type="InterPro" id="IPR049892">
    <property type="entry name" value="AA9"/>
</dbReference>
<dbReference type="EC" id="1.14.99.56" evidence="11"/>
<evidence type="ECO:0000256" key="10">
    <source>
        <dbReference type="ARBA" id="ARBA00045077"/>
    </source>
</evidence>
<keyword evidence="5" id="KW-0136">Cellulose degradation</keyword>
<evidence type="ECO:0000256" key="3">
    <source>
        <dbReference type="ARBA" id="ARBA00022525"/>
    </source>
</evidence>
<evidence type="ECO:0000259" key="13">
    <source>
        <dbReference type="Pfam" id="PF03443"/>
    </source>
</evidence>
<reference evidence="14 15" key="1">
    <citation type="submission" date="2023-01" db="EMBL/GenBank/DDBJ databases">
        <title>Analysis of 21 Apiospora genomes using comparative genomics revels a genus with tremendous synthesis potential of carbohydrate active enzymes and secondary metabolites.</title>
        <authorList>
            <person name="Sorensen T."/>
        </authorList>
    </citation>
    <scope>NUCLEOTIDE SEQUENCE [LARGE SCALE GENOMIC DNA]</scope>
    <source>
        <strain evidence="14 15">CBS 117206</strain>
    </source>
</reference>
<keyword evidence="3" id="KW-0964">Secreted</keyword>
<evidence type="ECO:0000313" key="15">
    <source>
        <dbReference type="Proteomes" id="UP001392437"/>
    </source>
</evidence>
<proteinExistence type="inferred from homology"/>
<dbReference type="EMBL" id="JAQQWP010000008">
    <property type="protein sequence ID" value="KAK8104934.1"/>
    <property type="molecule type" value="Genomic_DNA"/>
</dbReference>
<evidence type="ECO:0000256" key="8">
    <source>
        <dbReference type="ARBA" id="ARBA00023326"/>
    </source>
</evidence>
<feature type="chain" id="PRO_5043676535" description="lytic cellulose monooxygenase (C4-dehydrogenating)" evidence="12">
    <location>
        <begin position="19"/>
        <end position="271"/>
    </location>
</feature>
<dbReference type="GO" id="GO:0030245">
    <property type="term" value="P:cellulose catabolic process"/>
    <property type="evidence" value="ECO:0007669"/>
    <property type="project" value="UniProtKB-KW"/>
</dbReference>
<dbReference type="GO" id="GO:0005576">
    <property type="term" value="C:extracellular region"/>
    <property type="evidence" value="ECO:0007669"/>
    <property type="project" value="UniProtKB-SubCell"/>
</dbReference>
<keyword evidence="8" id="KW-0624">Polysaccharide degradation</keyword>
<comment type="caution">
    <text evidence="14">The sequence shown here is derived from an EMBL/GenBank/DDBJ whole genome shotgun (WGS) entry which is preliminary data.</text>
</comment>
<sequence length="271" mass="29760">MRLSLAASFAALSGHALAHGGVQKYIIDDVTYPGYVWHEPFEGQSRLIQRSWHSYPITDPASSNMTCNFRGAAVAGAYHAPVRAGSTISASWNEDGFGWVHTVGPLMAYMAACPGDDCTALSTTDIAGLDWFKIAEAGLRDGRAVADKLAWFQWDLWENQVTDHWDVVVPAALRPGKYLLRHEIVNLELAPVQFYPDCAQLDVRGSGSSVPGAEYLVKFPGGYSGLRYESWELTASERSGCGDFRAPRHENEVSDYLLKNYTVPGPKVWSG</sequence>
<evidence type="ECO:0000256" key="12">
    <source>
        <dbReference type="SAM" id="SignalP"/>
    </source>
</evidence>
<comment type="cofactor">
    <cofactor evidence="1">
        <name>Cu(2+)</name>
        <dbReference type="ChEBI" id="CHEBI:29036"/>
    </cofactor>
</comment>
<evidence type="ECO:0000256" key="11">
    <source>
        <dbReference type="ARBA" id="ARBA00047174"/>
    </source>
</evidence>
<comment type="catalytic activity">
    <reaction evidence="10">
        <text>[(1-&gt;4)-beta-D-glucosyl]n+m + reduced acceptor + O2 = 4-dehydro-beta-D-glucosyl-[(1-&gt;4)-beta-D-glucosyl]n-1 + [(1-&gt;4)-beta-D-glucosyl]m + acceptor + H2O.</text>
        <dbReference type="EC" id="1.14.99.56"/>
    </reaction>
</comment>
<dbReference type="InterPro" id="IPR005103">
    <property type="entry name" value="AA9_LPMO"/>
</dbReference>
<keyword evidence="7" id="KW-0119">Carbohydrate metabolism</keyword>
<comment type="similarity">
    <text evidence="9">Belongs to the polysaccharide monooxygenase AA9 family.</text>
</comment>
<keyword evidence="15" id="KW-1185">Reference proteome</keyword>
<dbReference type="CDD" id="cd21175">
    <property type="entry name" value="LPMO_AA9"/>
    <property type="match status" value="1"/>
</dbReference>
<evidence type="ECO:0000313" key="14">
    <source>
        <dbReference type="EMBL" id="KAK8104934.1"/>
    </source>
</evidence>
<organism evidence="14 15">
    <name type="scientific">Apiospora kogelbergensis</name>
    <dbReference type="NCBI Taxonomy" id="1337665"/>
    <lineage>
        <taxon>Eukaryota</taxon>
        <taxon>Fungi</taxon>
        <taxon>Dikarya</taxon>
        <taxon>Ascomycota</taxon>
        <taxon>Pezizomycotina</taxon>
        <taxon>Sordariomycetes</taxon>
        <taxon>Xylariomycetidae</taxon>
        <taxon>Amphisphaeriales</taxon>
        <taxon>Apiosporaceae</taxon>
        <taxon>Apiospora</taxon>
    </lineage>
</organism>
<evidence type="ECO:0000256" key="7">
    <source>
        <dbReference type="ARBA" id="ARBA00023277"/>
    </source>
</evidence>
<dbReference type="AlphaFoldDB" id="A0AAW0QHL0"/>
<evidence type="ECO:0000256" key="2">
    <source>
        <dbReference type="ARBA" id="ARBA00004613"/>
    </source>
</evidence>
<comment type="subcellular location">
    <subcellularLocation>
        <location evidence="2">Secreted</location>
    </subcellularLocation>
</comment>
<dbReference type="Proteomes" id="UP001392437">
    <property type="component" value="Unassembled WGS sequence"/>
</dbReference>
<feature type="signal peptide" evidence="12">
    <location>
        <begin position="1"/>
        <end position="18"/>
    </location>
</feature>
<evidence type="ECO:0000256" key="4">
    <source>
        <dbReference type="ARBA" id="ARBA00022729"/>
    </source>
</evidence>
<name>A0AAW0QHL0_9PEZI</name>